<evidence type="ECO:0000313" key="3">
    <source>
        <dbReference type="EMBL" id="MEX6632242.1"/>
    </source>
</evidence>
<keyword evidence="2" id="KW-0472">Membrane</keyword>
<accession>A0ABV3Z0E1</accession>
<organism evidence="3 4">
    <name type="scientific">Hyphococcus lacteus</name>
    <dbReference type="NCBI Taxonomy" id="3143536"/>
    <lineage>
        <taxon>Bacteria</taxon>
        <taxon>Pseudomonadati</taxon>
        <taxon>Pseudomonadota</taxon>
        <taxon>Alphaproteobacteria</taxon>
        <taxon>Parvularculales</taxon>
        <taxon>Parvularculaceae</taxon>
        <taxon>Hyphococcus</taxon>
    </lineage>
</organism>
<feature type="transmembrane region" description="Helical" evidence="2">
    <location>
        <begin position="98"/>
        <end position="116"/>
    </location>
</feature>
<proteinExistence type="predicted"/>
<reference evidence="3 4" key="1">
    <citation type="submission" date="2024-05" db="EMBL/GenBank/DDBJ databases">
        <title>Three bacterial strains, DH-69, EH-24, and ECK-19 isolated from coastal sediments.</title>
        <authorList>
            <person name="Ye Y.-Q."/>
            <person name="Du Z.-J."/>
        </authorList>
    </citation>
    <scope>NUCLEOTIDE SEQUENCE [LARGE SCALE GENOMIC DNA]</scope>
    <source>
        <strain evidence="3 4">ECK-19</strain>
    </source>
</reference>
<comment type="caution">
    <text evidence="3">The sequence shown here is derived from an EMBL/GenBank/DDBJ whole genome shotgun (WGS) entry which is preliminary data.</text>
</comment>
<evidence type="ECO:0000256" key="1">
    <source>
        <dbReference type="SAM" id="MobiDB-lite"/>
    </source>
</evidence>
<dbReference type="Pfam" id="PF09527">
    <property type="entry name" value="ATPase_gene1"/>
    <property type="match status" value="1"/>
</dbReference>
<feature type="transmembrane region" description="Helical" evidence="2">
    <location>
        <begin position="75"/>
        <end position="92"/>
    </location>
</feature>
<evidence type="ECO:0000313" key="4">
    <source>
        <dbReference type="Proteomes" id="UP001560685"/>
    </source>
</evidence>
<keyword evidence="4" id="KW-1185">Reference proteome</keyword>
<dbReference type="InterPro" id="IPR032820">
    <property type="entry name" value="ATPase_put"/>
</dbReference>
<keyword evidence="2" id="KW-0812">Transmembrane</keyword>
<keyword evidence="2" id="KW-1133">Transmembrane helix</keyword>
<dbReference type="Proteomes" id="UP001560685">
    <property type="component" value="Unassembled WGS sequence"/>
</dbReference>
<feature type="region of interest" description="Disordered" evidence="1">
    <location>
        <begin position="20"/>
        <end position="41"/>
    </location>
</feature>
<feature type="compositionally biased region" description="Basic and acidic residues" evidence="1">
    <location>
        <begin position="22"/>
        <end position="41"/>
    </location>
</feature>
<protein>
    <submittedName>
        <fullName evidence="3">AtpZ/AtpI family protein</fullName>
    </submittedName>
</protein>
<sequence length="129" mass="14142">MVRRDFQRYERPFVPVFSGKLMGDDTGREEAKGDRPPSLDEFSERLDRMRGSGNVPETDAAAPAWGRALRVSSDLLAGLIVGGLLGWGLDFWLGTSPWLLLLGLGLGFAAGLRNMMRTLQNDTEQSSGD</sequence>
<dbReference type="RefSeq" id="WP_369312125.1">
    <property type="nucleotide sequence ID" value="NZ_JBEHZE010000001.1"/>
</dbReference>
<dbReference type="EMBL" id="JBEHZE010000001">
    <property type="protein sequence ID" value="MEX6632242.1"/>
    <property type="molecule type" value="Genomic_DNA"/>
</dbReference>
<name>A0ABV3Z0E1_9PROT</name>
<evidence type="ECO:0000256" key="2">
    <source>
        <dbReference type="SAM" id="Phobius"/>
    </source>
</evidence>
<gene>
    <name evidence="3" type="ORF">ABFZ84_01655</name>
</gene>